<dbReference type="PRINTS" id="PR00385">
    <property type="entry name" value="P450"/>
</dbReference>
<evidence type="ECO:0000256" key="8">
    <source>
        <dbReference type="RuleBase" id="RU000461"/>
    </source>
</evidence>
<comment type="similarity">
    <text evidence="2 8">Belongs to the cytochrome P450 family.</text>
</comment>
<organism evidence="11 12">
    <name type="scientific">Mycena chlorophos</name>
    <name type="common">Agaric fungus</name>
    <name type="synonym">Agaricus chlorophos</name>
    <dbReference type="NCBI Taxonomy" id="658473"/>
    <lineage>
        <taxon>Eukaryota</taxon>
        <taxon>Fungi</taxon>
        <taxon>Dikarya</taxon>
        <taxon>Basidiomycota</taxon>
        <taxon>Agaricomycotina</taxon>
        <taxon>Agaricomycetes</taxon>
        <taxon>Agaricomycetidae</taxon>
        <taxon>Agaricales</taxon>
        <taxon>Marasmiineae</taxon>
        <taxon>Mycenaceae</taxon>
        <taxon>Mycena</taxon>
    </lineage>
</organism>
<evidence type="ECO:0000313" key="12">
    <source>
        <dbReference type="Proteomes" id="UP000815677"/>
    </source>
</evidence>
<dbReference type="Proteomes" id="UP000815677">
    <property type="component" value="Unassembled WGS sequence"/>
</dbReference>
<keyword evidence="3 8" id="KW-0349">Heme</keyword>
<evidence type="ECO:0000256" key="2">
    <source>
        <dbReference type="ARBA" id="ARBA00010617"/>
    </source>
</evidence>
<dbReference type="Gene3D" id="1.10.630.10">
    <property type="entry name" value="Cytochrome P450"/>
    <property type="match status" value="1"/>
</dbReference>
<evidence type="ECO:0000256" key="5">
    <source>
        <dbReference type="ARBA" id="ARBA00023002"/>
    </source>
</evidence>
<feature type="chain" id="PRO_5046535732" description="Cytochrome P450" evidence="10">
    <location>
        <begin position="25"/>
        <end position="614"/>
    </location>
</feature>
<comment type="cofactor">
    <cofactor evidence="1">
        <name>heme</name>
        <dbReference type="ChEBI" id="CHEBI:30413"/>
    </cofactor>
</comment>
<dbReference type="InterPro" id="IPR017972">
    <property type="entry name" value="Cyt_P450_CS"/>
</dbReference>
<evidence type="ECO:0000313" key="11">
    <source>
        <dbReference type="EMBL" id="GAT60359.1"/>
    </source>
</evidence>
<dbReference type="PANTHER" id="PTHR24287:SF1">
    <property type="entry name" value="P450, PUTATIVE (EUROFUNG)-RELATED"/>
    <property type="match status" value="1"/>
</dbReference>
<evidence type="ECO:0000256" key="1">
    <source>
        <dbReference type="ARBA" id="ARBA00001971"/>
    </source>
</evidence>
<evidence type="ECO:0008006" key="13">
    <source>
        <dbReference type="Google" id="ProtNLM"/>
    </source>
</evidence>
<dbReference type="Pfam" id="PF00067">
    <property type="entry name" value="p450"/>
    <property type="match status" value="1"/>
</dbReference>
<dbReference type="InterPro" id="IPR002401">
    <property type="entry name" value="Cyt_P450_E_grp-I"/>
</dbReference>
<evidence type="ECO:0000256" key="10">
    <source>
        <dbReference type="SAM" id="SignalP"/>
    </source>
</evidence>
<dbReference type="PROSITE" id="PS00086">
    <property type="entry name" value="CYTOCHROME_P450"/>
    <property type="match status" value="1"/>
</dbReference>
<keyword evidence="12" id="KW-1185">Reference proteome</keyword>
<dbReference type="InterPro" id="IPR036396">
    <property type="entry name" value="Cyt_P450_sf"/>
</dbReference>
<dbReference type="CDD" id="cd11063">
    <property type="entry name" value="CYP52"/>
    <property type="match status" value="1"/>
</dbReference>
<keyword evidence="9" id="KW-0812">Transmembrane</keyword>
<gene>
    <name evidence="11" type="ORF">MCHLO_16497</name>
</gene>
<name>A0ABQ0MAM0_MYCCL</name>
<dbReference type="InterPro" id="IPR047146">
    <property type="entry name" value="Cyt_P450_E_CYP52_fungi"/>
</dbReference>
<feature type="signal peptide" evidence="10">
    <location>
        <begin position="1"/>
        <end position="24"/>
    </location>
</feature>
<evidence type="ECO:0000256" key="6">
    <source>
        <dbReference type="ARBA" id="ARBA00023004"/>
    </source>
</evidence>
<protein>
    <recommendedName>
        <fullName evidence="13">Cytochrome P450</fullName>
    </recommendedName>
</protein>
<keyword evidence="7 8" id="KW-0503">Monooxygenase</keyword>
<dbReference type="PRINTS" id="PR00463">
    <property type="entry name" value="EP450I"/>
</dbReference>
<keyword evidence="6 8" id="KW-0408">Iron</keyword>
<feature type="transmembrane region" description="Helical" evidence="9">
    <location>
        <begin position="39"/>
        <end position="62"/>
    </location>
</feature>
<evidence type="ECO:0000256" key="4">
    <source>
        <dbReference type="ARBA" id="ARBA00022723"/>
    </source>
</evidence>
<keyword evidence="9" id="KW-0472">Membrane</keyword>
<dbReference type="SUPFAM" id="SSF48264">
    <property type="entry name" value="Cytochrome P450"/>
    <property type="match status" value="1"/>
</dbReference>
<evidence type="ECO:0000256" key="3">
    <source>
        <dbReference type="ARBA" id="ARBA00022617"/>
    </source>
</evidence>
<keyword evidence="9" id="KW-1133">Transmembrane helix</keyword>
<accession>A0ABQ0MAM0</accession>
<reference evidence="11" key="1">
    <citation type="submission" date="2014-09" db="EMBL/GenBank/DDBJ databases">
        <title>Genome sequence of the luminous mushroom Mycena chlorophos for searching fungal bioluminescence genes.</title>
        <authorList>
            <person name="Tanaka Y."/>
            <person name="Kasuga D."/>
            <person name="Oba Y."/>
            <person name="Hase S."/>
            <person name="Sato K."/>
            <person name="Oba Y."/>
            <person name="Sakakibara Y."/>
        </authorList>
    </citation>
    <scope>NUCLEOTIDE SEQUENCE</scope>
</reference>
<keyword evidence="5 8" id="KW-0560">Oxidoreductase</keyword>
<evidence type="ECO:0000256" key="9">
    <source>
        <dbReference type="SAM" id="Phobius"/>
    </source>
</evidence>
<sequence>MFAPGVVFVLKNLVLLGLPVACLAVLVRQAANTFWHTTIPTWALVAGSIVGVPIYISLRVVLRNWRHARAAAAMGARLAPTSKRGKLPGNLDLLIQMMEIWANGYPGDGLSETLEECGPVVDLRVMGDNIIMTSEPDHIKQILATDFQNYVKGEKFQEGMRSVLGTGVFNSDGDMWKFHRTLTRPYFARDRISHFETFDRHADQVIALLKQRMKTGYAVDFQDLIGRFTMDSATEFLFGSCVNSLDASLPFPHNATFAAPESADPVHARIATEFLGAFNEMLWHTANRARVGWTWPLIEMWYDRTEAPMKIVSAYIDPIIKDRLEKKAVSDALKESLDGKEADLTEGMTLLDDLVDKTSDPKVLKDETLNILLDPKVLKDETLNILLAGKDTTQWTTTVAVYFLATHPHVTARLREEILQHVGPTRRPTYDDIRDMKYLRAVLNETMRLYPSVPFNVRESINATTWPSPDPTKKPIYIPANTQVPYTVFLMHRRKDLWGPDAEEFDPDRWLDERLHKYLLKNSFQFLPFNAGPRICLGQQFAYNEMSFILIRLLQNFSEFYVDTDAFRPEARPNPDWAVFGGRKGTDKFRPKMHLTMYSEGGMWLKMKAAAEGA</sequence>
<proteinExistence type="inferred from homology"/>
<evidence type="ECO:0000256" key="7">
    <source>
        <dbReference type="ARBA" id="ARBA00023033"/>
    </source>
</evidence>
<dbReference type="EMBL" id="DF849942">
    <property type="protein sequence ID" value="GAT60359.1"/>
    <property type="molecule type" value="Genomic_DNA"/>
</dbReference>
<dbReference type="PANTHER" id="PTHR24287">
    <property type="entry name" value="P450, PUTATIVE (EUROFUNG)-RELATED"/>
    <property type="match status" value="1"/>
</dbReference>
<dbReference type="InterPro" id="IPR001128">
    <property type="entry name" value="Cyt_P450"/>
</dbReference>
<keyword evidence="4 8" id="KW-0479">Metal-binding</keyword>
<keyword evidence="10" id="KW-0732">Signal</keyword>